<dbReference type="AlphaFoldDB" id="D8QU16"/>
<accession>D8QU16</accession>
<gene>
    <name evidence="1" type="ORF">SELMODRAFT_404025</name>
</gene>
<reference evidence="1 2" key="1">
    <citation type="journal article" date="2011" name="Science">
        <title>The Selaginella genome identifies genetic changes associated with the evolution of vascular plants.</title>
        <authorList>
            <person name="Banks J.A."/>
            <person name="Nishiyama T."/>
            <person name="Hasebe M."/>
            <person name="Bowman J.L."/>
            <person name="Gribskov M."/>
            <person name="dePamphilis C."/>
            <person name="Albert V.A."/>
            <person name="Aono N."/>
            <person name="Aoyama T."/>
            <person name="Ambrose B.A."/>
            <person name="Ashton N.W."/>
            <person name="Axtell M.J."/>
            <person name="Barker E."/>
            <person name="Barker M.S."/>
            <person name="Bennetzen J.L."/>
            <person name="Bonawitz N.D."/>
            <person name="Chapple C."/>
            <person name="Cheng C."/>
            <person name="Correa L.G."/>
            <person name="Dacre M."/>
            <person name="DeBarry J."/>
            <person name="Dreyer I."/>
            <person name="Elias M."/>
            <person name="Engstrom E.M."/>
            <person name="Estelle M."/>
            <person name="Feng L."/>
            <person name="Finet C."/>
            <person name="Floyd S.K."/>
            <person name="Frommer W.B."/>
            <person name="Fujita T."/>
            <person name="Gramzow L."/>
            <person name="Gutensohn M."/>
            <person name="Harholt J."/>
            <person name="Hattori M."/>
            <person name="Heyl A."/>
            <person name="Hirai T."/>
            <person name="Hiwatashi Y."/>
            <person name="Ishikawa M."/>
            <person name="Iwata M."/>
            <person name="Karol K.G."/>
            <person name="Koehler B."/>
            <person name="Kolukisaoglu U."/>
            <person name="Kubo M."/>
            <person name="Kurata T."/>
            <person name="Lalonde S."/>
            <person name="Li K."/>
            <person name="Li Y."/>
            <person name="Litt A."/>
            <person name="Lyons E."/>
            <person name="Manning G."/>
            <person name="Maruyama T."/>
            <person name="Michael T.P."/>
            <person name="Mikami K."/>
            <person name="Miyazaki S."/>
            <person name="Morinaga S."/>
            <person name="Murata T."/>
            <person name="Mueller-Roeber B."/>
            <person name="Nelson D.R."/>
            <person name="Obara M."/>
            <person name="Oguri Y."/>
            <person name="Olmstead R.G."/>
            <person name="Onodera N."/>
            <person name="Petersen B.L."/>
            <person name="Pils B."/>
            <person name="Prigge M."/>
            <person name="Rensing S.A."/>
            <person name="Riano-Pachon D.M."/>
            <person name="Roberts A.W."/>
            <person name="Sato Y."/>
            <person name="Scheller H.V."/>
            <person name="Schulz B."/>
            <person name="Schulz C."/>
            <person name="Shakirov E.V."/>
            <person name="Shibagaki N."/>
            <person name="Shinohara N."/>
            <person name="Shippen D.E."/>
            <person name="Soerensen I."/>
            <person name="Sotooka R."/>
            <person name="Sugimoto N."/>
            <person name="Sugita M."/>
            <person name="Sumikawa N."/>
            <person name="Tanurdzic M."/>
            <person name="Theissen G."/>
            <person name="Ulvskov P."/>
            <person name="Wakazuki S."/>
            <person name="Weng J.K."/>
            <person name="Willats W.W."/>
            <person name="Wipf D."/>
            <person name="Wolf P.G."/>
            <person name="Yang L."/>
            <person name="Zimmer A.D."/>
            <person name="Zhu Q."/>
            <person name="Mitros T."/>
            <person name="Hellsten U."/>
            <person name="Loque D."/>
            <person name="Otillar R."/>
            <person name="Salamov A."/>
            <person name="Schmutz J."/>
            <person name="Shapiro H."/>
            <person name="Lindquist E."/>
            <person name="Lucas S."/>
            <person name="Rokhsar D."/>
            <person name="Grigoriev I.V."/>
        </authorList>
    </citation>
    <scope>NUCLEOTIDE SEQUENCE [LARGE SCALE GENOMIC DNA]</scope>
</reference>
<dbReference type="EMBL" id="GL377567">
    <property type="protein sequence ID" value="EFJ36218.1"/>
    <property type="molecule type" value="Genomic_DNA"/>
</dbReference>
<dbReference type="Proteomes" id="UP000001514">
    <property type="component" value="Unassembled WGS sequence"/>
</dbReference>
<evidence type="ECO:0000313" key="1">
    <source>
        <dbReference type="EMBL" id="EFJ36218.1"/>
    </source>
</evidence>
<evidence type="ECO:0000313" key="2">
    <source>
        <dbReference type="Proteomes" id="UP000001514"/>
    </source>
</evidence>
<proteinExistence type="predicted"/>
<dbReference type="HOGENOM" id="CLU_027179_0_0_1"/>
<dbReference type="InParanoid" id="D8QU16"/>
<protein>
    <submittedName>
        <fullName evidence="1">Uncharacterized protein</fullName>
    </submittedName>
</protein>
<dbReference type="KEGG" id="smo:SELMODRAFT_404025"/>
<name>D8QU16_SELML</name>
<organism evidence="2">
    <name type="scientific">Selaginella moellendorffii</name>
    <name type="common">Spikemoss</name>
    <dbReference type="NCBI Taxonomy" id="88036"/>
    <lineage>
        <taxon>Eukaryota</taxon>
        <taxon>Viridiplantae</taxon>
        <taxon>Streptophyta</taxon>
        <taxon>Embryophyta</taxon>
        <taxon>Tracheophyta</taxon>
        <taxon>Lycopodiopsida</taxon>
        <taxon>Selaginellales</taxon>
        <taxon>Selaginellaceae</taxon>
        <taxon>Selaginella</taxon>
    </lineage>
</organism>
<dbReference type="Gramene" id="EFJ36218">
    <property type="protein sequence ID" value="EFJ36218"/>
    <property type="gene ID" value="SELMODRAFT_404025"/>
</dbReference>
<sequence>MEDGGFVVLRERERRKLSWIDANVIRLFWSWISGRCGDARSSATRITLDKVSYDIWEVVATERFEIFGATFVSLALDLCRYADVENAATTDEWDPSVCFWNKPAFNSLMIRLQKDVLDSRVPDIVSSEAVCTRSIVSSRAALVQLDSVFDVTELVCQLSYTWLLATKNEMLVEAIKNFVGEQVKAAESESLEAYSATVTDIWTGSLFDLVAKVDLHSSILELDLEIRKMARVFQFWLRCRGGQFRHRLMVEQINEAYSRNGWPPCKNLSLVQEMRVPEGIRSLKCDRSFVNFVAAVSMEDPGESSCCSWELLEEVRYCATAAGYHVLKPLLVQAGDEDGGVNKLVVYLVEMRREVAWSVDWQNQRCHDQTRVSGDSKALESLLYCLYLARGDSQAEATEQDFEVCLRAASDDRNKVAALVTGECEVGPLVRRLSEVRFFV</sequence>
<keyword evidence="2" id="KW-1185">Reference proteome</keyword>